<keyword evidence="8" id="KW-0931">ER-Golgi transport</keyword>
<organism evidence="14 15">
    <name type="scientific">Panagrolaimus davidi</name>
    <dbReference type="NCBI Taxonomy" id="227884"/>
    <lineage>
        <taxon>Eukaryota</taxon>
        <taxon>Metazoa</taxon>
        <taxon>Ecdysozoa</taxon>
        <taxon>Nematoda</taxon>
        <taxon>Chromadorea</taxon>
        <taxon>Rhabditida</taxon>
        <taxon>Tylenchina</taxon>
        <taxon>Panagrolaimomorpha</taxon>
        <taxon>Panagrolaimoidea</taxon>
        <taxon>Panagrolaimidae</taxon>
        <taxon>Panagrolaimus</taxon>
    </lineage>
</organism>
<evidence type="ECO:0000256" key="3">
    <source>
        <dbReference type="ARBA" id="ARBA00010844"/>
    </source>
</evidence>
<keyword evidence="10" id="KW-0333">Golgi apparatus</keyword>
<dbReference type="GO" id="GO:0015031">
    <property type="term" value="P:protein transport"/>
    <property type="evidence" value="ECO:0007669"/>
    <property type="project" value="UniProtKB-KW"/>
</dbReference>
<proteinExistence type="inferred from homology"/>
<evidence type="ECO:0000256" key="1">
    <source>
        <dbReference type="ARBA" id="ARBA00004255"/>
    </source>
</evidence>
<keyword evidence="14" id="KW-1185">Reference proteome</keyword>
<keyword evidence="7" id="KW-0677">Repeat</keyword>
<evidence type="ECO:0000313" key="14">
    <source>
        <dbReference type="Proteomes" id="UP000887578"/>
    </source>
</evidence>
<evidence type="ECO:0000256" key="12">
    <source>
        <dbReference type="ARBA" id="ARBA00023329"/>
    </source>
</evidence>
<evidence type="ECO:0000313" key="15">
    <source>
        <dbReference type="WBParaSite" id="PDA_v2.g25526.t1"/>
    </source>
</evidence>
<dbReference type="Pfam" id="PF23953">
    <property type="entry name" value="TPR_COPA_B"/>
    <property type="match status" value="1"/>
</dbReference>
<evidence type="ECO:0000256" key="4">
    <source>
        <dbReference type="ARBA" id="ARBA00022448"/>
    </source>
</evidence>
<keyword evidence="12" id="KW-0968">Cytoplasmic vesicle</keyword>
<evidence type="ECO:0000256" key="6">
    <source>
        <dbReference type="ARBA" id="ARBA00022574"/>
    </source>
</evidence>
<dbReference type="GO" id="GO:0030663">
    <property type="term" value="C:COPI-coated vesicle membrane"/>
    <property type="evidence" value="ECO:0007669"/>
    <property type="project" value="UniProtKB-SubCell"/>
</dbReference>
<comment type="similarity">
    <text evidence="3">Belongs to the WD repeat COPB2 family.</text>
</comment>
<evidence type="ECO:0000256" key="8">
    <source>
        <dbReference type="ARBA" id="ARBA00022892"/>
    </source>
</evidence>
<evidence type="ECO:0000256" key="7">
    <source>
        <dbReference type="ARBA" id="ARBA00022737"/>
    </source>
</evidence>
<accession>A0A914QEA6</accession>
<comment type="subcellular location">
    <subcellularLocation>
        <location evidence="2">Cytoplasmic vesicle</location>
        <location evidence="2">COPI-coated vesicle membrane</location>
        <topology evidence="2">Peripheral membrane protein</topology>
        <orientation evidence="2">Cytoplasmic side</orientation>
    </subcellularLocation>
    <subcellularLocation>
        <location evidence="1">Golgi apparatus membrane</location>
        <topology evidence="1">Peripheral membrane protein</topology>
        <orientation evidence="1">Cytoplasmic side</orientation>
    </subcellularLocation>
</comment>
<dbReference type="GO" id="GO:0016192">
    <property type="term" value="P:vesicle-mediated transport"/>
    <property type="evidence" value="ECO:0007669"/>
    <property type="project" value="UniProtKB-KW"/>
</dbReference>
<dbReference type="WBParaSite" id="PDA_v2.g25526.t1">
    <property type="protein sequence ID" value="PDA_v2.g25526.t1"/>
    <property type="gene ID" value="PDA_v2.g25526"/>
</dbReference>
<dbReference type="GO" id="GO:0000139">
    <property type="term" value="C:Golgi membrane"/>
    <property type="evidence" value="ECO:0007669"/>
    <property type="project" value="UniProtKB-SubCell"/>
</dbReference>
<feature type="domain" description="COPA/B TPR" evidence="13">
    <location>
        <begin position="33"/>
        <end position="213"/>
    </location>
</feature>
<keyword evidence="4" id="KW-0813">Transport</keyword>
<name>A0A914QEA6_9BILA</name>
<reference evidence="15" key="1">
    <citation type="submission" date="2022-11" db="UniProtKB">
        <authorList>
            <consortium name="WormBaseParasite"/>
        </authorList>
    </citation>
    <scope>IDENTIFICATION</scope>
</reference>
<keyword evidence="5" id="KW-0963">Cytoplasm</keyword>
<evidence type="ECO:0000259" key="13">
    <source>
        <dbReference type="Pfam" id="PF23953"/>
    </source>
</evidence>
<dbReference type="InterPro" id="IPR056176">
    <property type="entry name" value="TPR_COPA_B"/>
</dbReference>
<dbReference type="Proteomes" id="UP000887578">
    <property type="component" value="Unplaced"/>
</dbReference>
<evidence type="ECO:0000256" key="9">
    <source>
        <dbReference type="ARBA" id="ARBA00022927"/>
    </source>
</evidence>
<sequence>MILGYVHKDNRIYLCDKDHNIVSYKLLLSILEYQTAVMRKDFDLADKLLNKIPKEQRTRIAHFLEKQGFKKQALAVSVDAEHRFELALNLGELDIAYELAKQAKSDEKWKQLSKAANLKSNLLLAAECMERARDYSGLLVLASSSGSTHLMNKLANDAHNENEENISFFAYLLTGNIDACLNILIENDRLPEAAFFAHTYCPTKVPLIVSQWREKARSLAGVNQKNVGERLADPIKYENLFPGYGESLVAEEGIQKK</sequence>
<evidence type="ECO:0000256" key="2">
    <source>
        <dbReference type="ARBA" id="ARBA00004347"/>
    </source>
</evidence>
<dbReference type="Gene3D" id="1.25.40.470">
    <property type="match status" value="1"/>
</dbReference>
<keyword evidence="9" id="KW-0653">Protein transport</keyword>
<protein>
    <submittedName>
        <fullName evidence="15">Coatomer WD associated region domain-containing protein</fullName>
    </submittedName>
</protein>
<dbReference type="AlphaFoldDB" id="A0A914QEA6"/>
<keyword evidence="11" id="KW-0472">Membrane</keyword>
<evidence type="ECO:0000256" key="11">
    <source>
        <dbReference type="ARBA" id="ARBA00023136"/>
    </source>
</evidence>
<keyword evidence="6" id="KW-0853">WD repeat</keyword>
<evidence type="ECO:0000256" key="5">
    <source>
        <dbReference type="ARBA" id="ARBA00022490"/>
    </source>
</evidence>
<dbReference type="FunFam" id="1.25.40.470:FF:000001">
    <property type="entry name" value="Coatomer subunit beta"/>
    <property type="match status" value="1"/>
</dbReference>
<evidence type="ECO:0000256" key="10">
    <source>
        <dbReference type="ARBA" id="ARBA00023034"/>
    </source>
</evidence>